<evidence type="ECO:0000256" key="1">
    <source>
        <dbReference type="ARBA" id="ARBA00005495"/>
    </source>
</evidence>
<dbReference type="InterPro" id="IPR052355">
    <property type="entry name" value="CENP-V-like"/>
</dbReference>
<dbReference type="GO" id="GO:0046872">
    <property type="term" value="F:metal ion binding"/>
    <property type="evidence" value="ECO:0007669"/>
    <property type="project" value="UniProtKB-KW"/>
</dbReference>
<evidence type="ECO:0000313" key="5">
    <source>
        <dbReference type="EMBL" id="XCD14636.1"/>
    </source>
</evidence>
<dbReference type="PROSITE" id="PS51891">
    <property type="entry name" value="CENP_V_GFA"/>
    <property type="match status" value="1"/>
</dbReference>
<dbReference type="SUPFAM" id="SSF51316">
    <property type="entry name" value="Mss4-like"/>
    <property type="match status" value="1"/>
</dbReference>
<evidence type="ECO:0000256" key="3">
    <source>
        <dbReference type="ARBA" id="ARBA00022833"/>
    </source>
</evidence>
<protein>
    <submittedName>
        <fullName evidence="5">GFA family protein</fullName>
    </submittedName>
</protein>
<organism evidence="5">
    <name type="scientific">Vibrio chaetopteri</name>
    <dbReference type="NCBI Taxonomy" id="3016528"/>
    <lineage>
        <taxon>Bacteria</taxon>
        <taxon>Pseudomonadati</taxon>
        <taxon>Pseudomonadota</taxon>
        <taxon>Gammaproteobacteria</taxon>
        <taxon>Vibrionales</taxon>
        <taxon>Vibrionaceae</taxon>
        <taxon>Vibrio</taxon>
    </lineage>
</organism>
<accession>A0AAU8BD78</accession>
<dbReference type="Pfam" id="PF04828">
    <property type="entry name" value="GFA"/>
    <property type="match status" value="1"/>
</dbReference>
<evidence type="ECO:0000259" key="4">
    <source>
        <dbReference type="PROSITE" id="PS51891"/>
    </source>
</evidence>
<dbReference type="PANTHER" id="PTHR28620">
    <property type="entry name" value="CENTROMERE PROTEIN V"/>
    <property type="match status" value="1"/>
</dbReference>
<dbReference type="RefSeq" id="WP_353496122.1">
    <property type="nucleotide sequence ID" value="NZ_CP115920.1"/>
</dbReference>
<dbReference type="InterPro" id="IPR011057">
    <property type="entry name" value="Mss4-like_sf"/>
</dbReference>
<dbReference type="KEGG" id="vck:PG915_08405"/>
<reference evidence="5" key="1">
    <citation type="submission" date="2023-01" db="EMBL/GenBank/DDBJ databases">
        <title>Vibrio sp. CB1-14 genome sequencing.</title>
        <authorList>
            <person name="Otstavnykh N."/>
            <person name="Isaeva M."/>
            <person name="Meleshko D."/>
        </authorList>
    </citation>
    <scope>NUCLEOTIDE SEQUENCE</scope>
    <source>
        <strain evidence="5">CB1-14</strain>
    </source>
</reference>
<dbReference type="GO" id="GO:0016846">
    <property type="term" value="F:carbon-sulfur lyase activity"/>
    <property type="evidence" value="ECO:0007669"/>
    <property type="project" value="InterPro"/>
</dbReference>
<keyword evidence="3" id="KW-0862">Zinc</keyword>
<sequence length="125" mass="14165">MKQQALSCHCGNVQLSFDHWPESVTCCNCSICRRYAALWGYFQPKDVMVEIAKETVAYRWGDGCIDFHHCAVCGCVTHYESADSSSTPRTAINFRMADGLKSTQVKYFDGAESWCFLDESEVRKV</sequence>
<comment type="similarity">
    <text evidence="1">Belongs to the Gfa family.</text>
</comment>
<name>A0AAU8BD78_9VIBR</name>
<keyword evidence="2" id="KW-0479">Metal-binding</keyword>
<dbReference type="InterPro" id="IPR006913">
    <property type="entry name" value="CENP-V/GFA"/>
</dbReference>
<feature type="domain" description="CENP-V/GFA" evidence="4">
    <location>
        <begin position="3"/>
        <end position="115"/>
    </location>
</feature>
<dbReference type="PANTHER" id="PTHR28620:SF1">
    <property type="entry name" value="CENP-V_GFA DOMAIN-CONTAINING PROTEIN"/>
    <property type="match status" value="1"/>
</dbReference>
<dbReference type="Gene3D" id="2.170.150.70">
    <property type="match status" value="1"/>
</dbReference>
<dbReference type="EMBL" id="CP115920">
    <property type="protein sequence ID" value="XCD14636.1"/>
    <property type="molecule type" value="Genomic_DNA"/>
</dbReference>
<proteinExistence type="inferred from homology"/>
<dbReference type="AlphaFoldDB" id="A0AAU8BD78"/>
<evidence type="ECO:0000256" key="2">
    <source>
        <dbReference type="ARBA" id="ARBA00022723"/>
    </source>
</evidence>
<gene>
    <name evidence="5" type="ORF">PG915_08405</name>
</gene>